<dbReference type="OrthoDB" id="338505at2"/>
<proteinExistence type="predicted"/>
<dbReference type="Gene3D" id="3.40.50.150">
    <property type="entry name" value="Vaccinia Virus protein VP39"/>
    <property type="match status" value="1"/>
</dbReference>
<sequence length="573" mass="63921">MKKHILCVPEVRPGHGTGHIKRCLELVTAIGSPGSGLYLPHIGSASARLVPEHLRVTTPGERYDLVVIDTRSLGAAEVRRFAEYGPVVGLDARGSGRRYCDYLIDILPHLRPSTPPNLAEPGFLAQPVRVRQDSPQELERILLVFGGEDSLGLSSRMAHLLVRRIGVRPDRVTALIGGAFHAQEFPEGVACVRGVQNAKELFADYDLVITQFGLAMFEAAAAGCAVAGVHPSRYHRRLADTAGFFSLGVRRPALRRLRQMLTQPERYLERLTGYSVGRERSLSRFLLQLQTPAILGSPAGGARCNPGIERTEHETFFRCRSTRLVYKQRYTPISISYDQDYFGEEYRRQYGRTYAEDFDKIKAMGQERLRVLNRLYPEKGSLLDIGCALGPFLQAASDEGWQPCGIDISADAVAWVQQHLNLPAAVGDPLELDFQQLFGCEQFSAVTLWYVIEHIDRLDALLRRISHLLRPGGIFALSTPNGAGVSARTGFRRFLLNGPEDHVTIFEPRHMQTLFGRYGFQVEKIVITGHHPERFPLLGAGRFGRWLASGISRWVGLGDTFELYLRKTGEPLV</sequence>
<dbReference type="EMBL" id="CP003282">
    <property type="protein sequence ID" value="AFG37733.1"/>
    <property type="molecule type" value="Genomic_DNA"/>
</dbReference>
<dbReference type="RefSeq" id="WP_014455716.1">
    <property type="nucleotide sequence ID" value="NC_017098.1"/>
</dbReference>
<dbReference type="PATRIC" id="fig|889378.3.peg.1662"/>
<organism evidence="1 2">
    <name type="scientific">Spirochaeta africana (strain ATCC 700263 / DSM 8902 / Z-7692)</name>
    <dbReference type="NCBI Taxonomy" id="889378"/>
    <lineage>
        <taxon>Bacteria</taxon>
        <taxon>Pseudomonadati</taxon>
        <taxon>Spirochaetota</taxon>
        <taxon>Spirochaetia</taxon>
        <taxon>Spirochaetales</taxon>
        <taxon>Spirochaetaceae</taxon>
        <taxon>Spirochaeta</taxon>
    </lineage>
</organism>
<dbReference type="PANTHER" id="PTHR43861:SF6">
    <property type="entry name" value="METHYLTRANSFERASE TYPE 11"/>
    <property type="match status" value="1"/>
</dbReference>
<protein>
    <submittedName>
        <fullName evidence="1">Methyltransferase family protein</fullName>
    </submittedName>
</protein>
<dbReference type="PANTHER" id="PTHR43861">
    <property type="entry name" value="TRANS-ACONITATE 2-METHYLTRANSFERASE-RELATED"/>
    <property type="match status" value="1"/>
</dbReference>
<dbReference type="AlphaFoldDB" id="H9UJP0"/>
<evidence type="ECO:0000313" key="1">
    <source>
        <dbReference type="EMBL" id="AFG37733.1"/>
    </source>
</evidence>
<dbReference type="SUPFAM" id="SSF53335">
    <property type="entry name" value="S-adenosyl-L-methionine-dependent methyltransferases"/>
    <property type="match status" value="1"/>
</dbReference>
<dbReference type="STRING" id="889378.Spiaf_1676"/>
<evidence type="ECO:0000313" key="2">
    <source>
        <dbReference type="Proteomes" id="UP000007383"/>
    </source>
</evidence>
<dbReference type="Gene3D" id="3.40.50.2000">
    <property type="entry name" value="Glycogen Phosphorylase B"/>
    <property type="match status" value="1"/>
</dbReference>
<keyword evidence="2" id="KW-1185">Reference proteome</keyword>
<gene>
    <name evidence="1" type="ordered locus">Spiaf_1676</name>
</gene>
<keyword evidence="1" id="KW-0489">Methyltransferase</keyword>
<reference evidence="2" key="1">
    <citation type="journal article" date="2013" name="Stand. Genomic Sci.">
        <title>Complete genome sequence of the halophilic bacterium Spirochaeta africana type strain (Z-7692(T)) from the alkaline Lake Magadi in the East African Rift.</title>
        <authorList>
            <person name="Liolos K."/>
            <person name="Abt B."/>
            <person name="Scheuner C."/>
            <person name="Teshima H."/>
            <person name="Held B."/>
            <person name="Lapidus A."/>
            <person name="Nolan M."/>
            <person name="Lucas S."/>
            <person name="Deshpande S."/>
            <person name="Cheng J.F."/>
            <person name="Tapia R."/>
            <person name="Goodwin L.A."/>
            <person name="Pitluck S."/>
            <person name="Pagani I."/>
            <person name="Ivanova N."/>
            <person name="Mavromatis K."/>
            <person name="Mikhailova N."/>
            <person name="Huntemann M."/>
            <person name="Pati A."/>
            <person name="Chen A."/>
            <person name="Palaniappan K."/>
            <person name="Land M."/>
            <person name="Rohde M."/>
            <person name="Tindall B.J."/>
            <person name="Detter J.C."/>
            <person name="Goker M."/>
            <person name="Bristow J."/>
            <person name="Eisen J.A."/>
            <person name="Markowitz V."/>
            <person name="Hugenholtz P."/>
            <person name="Woyke T."/>
            <person name="Klenk H.P."/>
            <person name="Kyrpides N.C."/>
        </authorList>
    </citation>
    <scope>NUCLEOTIDE SEQUENCE</scope>
    <source>
        <strain evidence="2">ATCC 700263 / DSM 8902 / Z-7692</strain>
    </source>
</reference>
<dbReference type="eggNOG" id="COG2227">
    <property type="taxonomic scope" value="Bacteria"/>
</dbReference>
<dbReference type="Pfam" id="PF13489">
    <property type="entry name" value="Methyltransf_23"/>
    <property type="match status" value="1"/>
</dbReference>
<dbReference type="KEGG" id="sfc:Spiaf_1676"/>
<name>H9UJP0_SPIAZ</name>
<dbReference type="HOGENOM" id="CLU_015968_0_0_12"/>
<dbReference type="Proteomes" id="UP000007383">
    <property type="component" value="Chromosome"/>
</dbReference>
<keyword evidence="1" id="KW-0808">Transferase</keyword>
<dbReference type="CDD" id="cd02440">
    <property type="entry name" value="AdoMet_MTases"/>
    <property type="match status" value="1"/>
</dbReference>
<dbReference type="GO" id="GO:0032259">
    <property type="term" value="P:methylation"/>
    <property type="evidence" value="ECO:0007669"/>
    <property type="project" value="UniProtKB-KW"/>
</dbReference>
<dbReference type="GO" id="GO:0008168">
    <property type="term" value="F:methyltransferase activity"/>
    <property type="evidence" value="ECO:0007669"/>
    <property type="project" value="UniProtKB-KW"/>
</dbReference>
<dbReference type="InterPro" id="IPR029063">
    <property type="entry name" value="SAM-dependent_MTases_sf"/>
</dbReference>
<accession>H9UJP0</accession>